<dbReference type="PANTHER" id="PTHR11113:SF14">
    <property type="entry name" value="N-ACETYLGLUCOSAMINE-6-PHOSPHATE DEACETYLASE"/>
    <property type="match status" value="1"/>
</dbReference>
<sequence length="386" mass="41711">MEKIKHVEGIHYHTQRPIRLTFDHGLISGMEALEETSSSLLIAPGLVDLQVNGFQGVDFNEPDLSANDVVFCTEKLWENGVTTFLPTLITASKQALSESIKKISHACEDPLIAASIGGIHLEGPFISKDAGPRGAHPLEFVQEPNWEFISRLQKEANGKIKLITLSPEYQGSNDLIKKCVAENIQVAIGHTAAQAGQINKAVGAGASLSTHLGNAAHLSLPRHPNYIWDQLAMDDLWTSMISDGFHLPDAVMKVFMSVKPDKTFLVSDSTKFAGLPAGTYQSPIGGTVQLTSVGRLCMQDNPGLLAGSAASLKSCLEYLAQTNLATLPNAIDMASVKPLSYLGKGGKIMAFQEGSRADVVLFEHKDSKMVIYKTIKSGRLVYSLEI</sequence>
<dbReference type="RefSeq" id="WP_112782290.1">
    <property type="nucleotide sequence ID" value="NZ_CP030041.1"/>
</dbReference>
<dbReference type="EMBL" id="CP030041">
    <property type="protein sequence ID" value="AWW28869.1"/>
    <property type="molecule type" value="Genomic_DNA"/>
</dbReference>
<evidence type="ECO:0000256" key="4">
    <source>
        <dbReference type="PIRNR" id="PIRNR038994"/>
    </source>
</evidence>
<evidence type="ECO:0000313" key="10">
    <source>
        <dbReference type="Proteomes" id="UP000248688"/>
    </source>
</evidence>
<feature type="binding site" evidence="6">
    <location>
        <position position="246"/>
    </location>
    <ligand>
        <name>substrate</name>
    </ligand>
</feature>
<dbReference type="GO" id="GO:0046872">
    <property type="term" value="F:metal ion binding"/>
    <property type="evidence" value="ECO:0007669"/>
    <property type="project" value="UniProtKB-KW"/>
</dbReference>
<dbReference type="InterPro" id="IPR003764">
    <property type="entry name" value="GlcNAc_6-P_deAcase"/>
</dbReference>
<dbReference type="PIRSF" id="PIRSF038994">
    <property type="entry name" value="NagA"/>
    <property type="match status" value="1"/>
</dbReference>
<keyword evidence="4" id="KW-0119">Carbohydrate metabolism</keyword>
<dbReference type="OrthoDB" id="9776488at2"/>
<dbReference type="Proteomes" id="UP000248688">
    <property type="component" value="Chromosome"/>
</dbReference>
<feature type="binding site" evidence="7">
    <location>
        <position position="190"/>
    </location>
    <ligand>
        <name>Zn(2+)</name>
        <dbReference type="ChEBI" id="CHEBI:29105"/>
    </ligand>
</feature>
<evidence type="ECO:0000259" key="8">
    <source>
        <dbReference type="Pfam" id="PF01979"/>
    </source>
</evidence>
<evidence type="ECO:0000256" key="7">
    <source>
        <dbReference type="PIRSR" id="PIRSR038994-3"/>
    </source>
</evidence>
<dbReference type="AlphaFoldDB" id="A0A2Z4IDD2"/>
<feature type="active site" description="Proton donor/acceptor" evidence="5">
    <location>
        <position position="268"/>
    </location>
</feature>
<feature type="binding site" evidence="6">
    <location>
        <begin position="305"/>
        <end position="307"/>
    </location>
    <ligand>
        <name>substrate</name>
    </ligand>
</feature>
<evidence type="ECO:0000313" key="9">
    <source>
        <dbReference type="EMBL" id="AWW28869.1"/>
    </source>
</evidence>
<feature type="binding site" evidence="6">
    <location>
        <position position="135"/>
    </location>
    <ligand>
        <name>substrate</name>
    </ligand>
</feature>
<feature type="binding site" evidence="6">
    <location>
        <begin position="214"/>
        <end position="215"/>
    </location>
    <ligand>
        <name>substrate</name>
    </ligand>
</feature>
<dbReference type="SUPFAM" id="SSF51556">
    <property type="entry name" value="Metallo-dependent hydrolases"/>
    <property type="match status" value="1"/>
</dbReference>
<evidence type="ECO:0000256" key="5">
    <source>
        <dbReference type="PIRSR" id="PIRSR038994-1"/>
    </source>
</evidence>
<evidence type="ECO:0000256" key="2">
    <source>
        <dbReference type="ARBA" id="ARBA00022723"/>
    </source>
</evidence>
<dbReference type="InterPro" id="IPR006680">
    <property type="entry name" value="Amidohydro-rel"/>
</dbReference>
<gene>
    <name evidence="9" type="ORF">DN752_01270</name>
</gene>
<feature type="binding site" evidence="6">
    <location>
        <position position="222"/>
    </location>
    <ligand>
        <name>substrate</name>
    </ligand>
</feature>
<comment type="similarity">
    <text evidence="1 4">Belongs to the metallo-dependent hydrolases superfamily. NagA family.</text>
</comment>
<reference evidence="9 10" key="1">
    <citation type="submission" date="2018-06" db="EMBL/GenBank/DDBJ databases">
        <title>Echinicola strongylocentroti sp. nov., isolated from a sea urchin Strongylocentrotus intermedius.</title>
        <authorList>
            <person name="Bae S.S."/>
        </authorList>
    </citation>
    <scope>NUCLEOTIDE SEQUENCE [LARGE SCALE GENOMIC DNA]</scope>
    <source>
        <strain evidence="9 10">MEBiC08714</strain>
    </source>
</reference>
<comment type="cofactor">
    <cofactor evidence="7">
        <name>a divalent metal cation</name>
        <dbReference type="ChEBI" id="CHEBI:60240"/>
    </cofactor>
    <text evidence="7">Binds 1 divalent metal cation per subunit.</text>
</comment>
<proteinExistence type="inferred from homology"/>
<evidence type="ECO:0000256" key="6">
    <source>
        <dbReference type="PIRSR" id="PIRSR038994-2"/>
    </source>
</evidence>
<dbReference type="GO" id="GO:0006046">
    <property type="term" value="P:N-acetylglucosamine catabolic process"/>
    <property type="evidence" value="ECO:0007669"/>
    <property type="project" value="TreeGrafter"/>
</dbReference>
<dbReference type="KEGG" id="est:DN752_01270"/>
<evidence type="ECO:0000256" key="1">
    <source>
        <dbReference type="ARBA" id="ARBA00010716"/>
    </source>
</evidence>
<accession>A0A2Z4IDD2</accession>
<dbReference type="Pfam" id="PF01979">
    <property type="entry name" value="Amidohydro_1"/>
    <property type="match status" value="1"/>
</dbReference>
<feature type="binding site" evidence="7">
    <location>
        <position position="211"/>
    </location>
    <ligand>
        <name>Zn(2+)</name>
        <dbReference type="ChEBI" id="CHEBI:29105"/>
    </ligand>
</feature>
<dbReference type="InterPro" id="IPR032466">
    <property type="entry name" value="Metal_Hydrolase"/>
</dbReference>
<dbReference type="Gene3D" id="3.20.20.140">
    <property type="entry name" value="Metal-dependent hydrolases"/>
    <property type="match status" value="1"/>
</dbReference>
<keyword evidence="10" id="KW-1185">Reference proteome</keyword>
<name>A0A2Z4IDD2_9BACT</name>
<dbReference type="GO" id="GO:0008448">
    <property type="term" value="F:N-acetylglucosamine-6-phosphate deacetylase activity"/>
    <property type="evidence" value="ECO:0007669"/>
    <property type="project" value="InterPro"/>
</dbReference>
<feature type="domain" description="Amidohydrolase-related" evidence="8">
    <location>
        <begin position="42"/>
        <end position="381"/>
    </location>
</feature>
<feature type="binding site" evidence="7">
    <location>
        <position position="122"/>
    </location>
    <ligand>
        <name>Zn(2+)</name>
        <dbReference type="ChEBI" id="CHEBI:29105"/>
    </ligand>
</feature>
<keyword evidence="3 4" id="KW-0378">Hydrolase</keyword>
<keyword evidence="2 7" id="KW-0479">Metal-binding</keyword>
<protein>
    <submittedName>
        <fullName evidence="9">N-acetylglucosamine-6-phosphate deacetylase</fullName>
    </submittedName>
</protein>
<organism evidence="9 10">
    <name type="scientific">Echinicola strongylocentroti</name>
    <dbReference type="NCBI Taxonomy" id="1795355"/>
    <lineage>
        <taxon>Bacteria</taxon>
        <taxon>Pseudomonadati</taxon>
        <taxon>Bacteroidota</taxon>
        <taxon>Cytophagia</taxon>
        <taxon>Cytophagales</taxon>
        <taxon>Cyclobacteriaceae</taxon>
        <taxon>Echinicola</taxon>
    </lineage>
</organism>
<evidence type="ECO:0000256" key="3">
    <source>
        <dbReference type="ARBA" id="ARBA00022801"/>
    </source>
</evidence>
<dbReference type="PANTHER" id="PTHR11113">
    <property type="entry name" value="N-ACETYLGLUCOSAMINE-6-PHOSPHATE DEACETYLASE"/>
    <property type="match status" value="1"/>
</dbReference>